<comment type="similarity">
    <text evidence="2 6">Belongs to the fungal hydrophobin family.</text>
</comment>
<dbReference type="GO" id="GO:0009277">
    <property type="term" value="C:fungal-type cell wall"/>
    <property type="evidence" value="ECO:0007669"/>
    <property type="project" value="InterPro"/>
</dbReference>
<evidence type="ECO:0000313" key="7">
    <source>
        <dbReference type="EMBL" id="PFH45529.1"/>
    </source>
</evidence>
<feature type="signal peptide" evidence="6">
    <location>
        <begin position="1"/>
        <end position="24"/>
    </location>
</feature>
<sequence>MSSFFASAVVCAVALIAAGAPAAGDESYCNSGPVQRCNSVQSAQQASTAVLTLVLSATSMGPNQITGQIGLTCSPIGIMGSTGANSCSSQTVCCENNSFNGVVALGCTPVNISL</sequence>
<proteinExistence type="inferred from homology"/>
<dbReference type="EMBL" id="KZ302349">
    <property type="protein sequence ID" value="PFH45529.1"/>
    <property type="molecule type" value="Genomic_DNA"/>
</dbReference>
<feature type="chain" id="PRO_5013987899" description="Hydrophobin" evidence="6">
    <location>
        <begin position="25"/>
        <end position="114"/>
    </location>
</feature>
<protein>
    <recommendedName>
        <fullName evidence="6">Hydrophobin</fullName>
    </recommendedName>
</protein>
<dbReference type="InterPro" id="IPR001338">
    <property type="entry name" value="Class_I_Hydrophobin"/>
</dbReference>
<evidence type="ECO:0000256" key="2">
    <source>
        <dbReference type="ARBA" id="ARBA00010446"/>
    </source>
</evidence>
<dbReference type="Pfam" id="PF01185">
    <property type="entry name" value="Hydrophobin"/>
    <property type="match status" value="1"/>
</dbReference>
<dbReference type="Proteomes" id="UP000242287">
    <property type="component" value="Unassembled WGS sequence"/>
</dbReference>
<accession>A0A2A9N6T9</accession>
<keyword evidence="3 6" id="KW-0134">Cell wall</keyword>
<evidence type="ECO:0000256" key="3">
    <source>
        <dbReference type="ARBA" id="ARBA00022512"/>
    </source>
</evidence>
<evidence type="ECO:0000256" key="6">
    <source>
        <dbReference type="RuleBase" id="RU365009"/>
    </source>
</evidence>
<name>A0A2A9N6T9_9AGAR</name>
<reference evidence="7 8" key="1">
    <citation type="submission" date="2014-02" db="EMBL/GenBank/DDBJ databases">
        <title>Transposable element dynamics among asymbiotic and ectomycorrhizal Amanita fungi.</title>
        <authorList>
            <consortium name="DOE Joint Genome Institute"/>
            <person name="Hess J."/>
            <person name="Skrede I."/>
            <person name="Wolfe B."/>
            <person name="LaButti K."/>
            <person name="Ohm R.A."/>
            <person name="Grigoriev I.V."/>
            <person name="Pringle A."/>
        </authorList>
    </citation>
    <scope>NUCLEOTIDE SEQUENCE [LARGE SCALE GENOMIC DNA]</scope>
    <source>
        <strain evidence="7 8">SKay4041</strain>
    </source>
</reference>
<organism evidence="7 8">
    <name type="scientific">Amanita thiersii Skay4041</name>
    <dbReference type="NCBI Taxonomy" id="703135"/>
    <lineage>
        <taxon>Eukaryota</taxon>
        <taxon>Fungi</taxon>
        <taxon>Dikarya</taxon>
        <taxon>Basidiomycota</taxon>
        <taxon>Agaricomycotina</taxon>
        <taxon>Agaricomycetes</taxon>
        <taxon>Agaricomycetidae</taxon>
        <taxon>Agaricales</taxon>
        <taxon>Pluteineae</taxon>
        <taxon>Amanitaceae</taxon>
        <taxon>Amanita</taxon>
    </lineage>
</organism>
<keyword evidence="5 6" id="KW-1015">Disulfide bond</keyword>
<dbReference type="GO" id="GO:0005199">
    <property type="term" value="F:structural constituent of cell wall"/>
    <property type="evidence" value="ECO:0007669"/>
    <property type="project" value="InterPro"/>
</dbReference>
<keyword evidence="6" id="KW-0732">Signal</keyword>
<dbReference type="CDD" id="cd23507">
    <property type="entry name" value="hydrophobin_I"/>
    <property type="match status" value="1"/>
</dbReference>
<evidence type="ECO:0000313" key="8">
    <source>
        <dbReference type="Proteomes" id="UP000242287"/>
    </source>
</evidence>
<dbReference type="SMART" id="SM00075">
    <property type="entry name" value="HYDRO"/>
    <property type="match status" value="1"/>
</dbReference>
<gene>
    <name evidence="7" type="ORF">AMATHDRAFT_51622</name>
</gene>
<dbReference type="OrthoDB" id="4225815at2759"/>
<evidence type="ECO:0000256" key="4">
    <source>
        <dbReference type="ARBA" id="ARBA00022525"/>
    </source>
</evidence>
<evidence type="ECO:0000256" key="1">
    <source>
        <dbReference type="ARBA" id="ARBA00004191"/>
    </source>
</evidence>
<evidence type="ECO:0000256" key="5">
    <source>
        <dbReference type="ARBA" id="ARBA00023157"/>
    </source>
</evidence>
<keyword evidence="8" id="KW-1185">Reference proteome</keyword>
<comment type="subcellular location">
    <subcellularLocation>
        <location evidence="1 6">Secreted</location>
        <location evidence="1 6">Cell wall</location>
    </subcellularLocation>
</comment>
<dbReference type="AlphaFoldDB" id="A0A2A9N6T9"/>
<keyword evidence="4 6" id="KW-0964">Secreted</keyword>